<dbReference type="SMART" id="SM00387">
    <property type="entry name" value="HATPase_c"/>
    <property type="match status" value="1"/>
</dbReference>
<evidence type="ECO:0000256" key="9">
    <source>
        <dbReference type="ARBA" id="ARBA00022741"/>
    </source>
</evidence>
<dbReference type="PROSITE" id="PS50109">
    <property type="entry name" value="HIS_KIN"/>
    <property type="match status" value="1"/>
</dbReference>
<feature type="domain" description="HAMP" evidence="17">
    <location>
        <begin position="180"/>
        <end position="231"/>
    </location>
</feature>
<dbReference type="Gene3D" id="1.10.287.130">
    <property type="match status" value="1"/>
</dbReference>
<dbReference type="KEGG" id="sphu:SPPYR_2207"/>
<dbReference type="InterPro" id="IPR036890">
    <property type="entry name" value="HATPase_C_sf"/>
</dbReference>
<dbReference type="InterPro" id="IPR036097">
    <property type="entry name" value="HisK_dim/P_sf"/>
</dbReference>
<sequence>MSLFEKRGFGLFGQIVAILFAAVLLESAASIFLYERASQFSINGDKARRLAEHLVLSGKLIEEAPRSQRDTVASELTTTRYHLVWQERLVNPPPVSPKLNQITRQILDWEPEIQERDLRLYLQSPGLHSTISGSIRLNDGSWVSFSARDHVRKLDLTLFRTLQTLVPAAALVLLASLLIRHTLRPMRDLTRAAETLGKRDFVDVPLRGPAEVRKVIDAFNDMQHRITAMIADRTQALAAVGHDFRTPLARLRLRAESISDPSASAAMEQDIGEMERMIDSLLAYLSGDIDNPAEPAALTDIAVMAATAADEASDRGHRVRYIGPDHLALSVHGIAIKRALLNLLGNALRFGDEIEVRLRSGDRKIEIEVADDGPGIPEHLREQAVQPFARLDSARARDTGGFGLGLSIVERIARMHGGSLELGQSHLGGLAARLRLPAM</sequence>
<dbReference type="InterPro" id="IPR003661">
    <property type="entry name" value="HisK_dim/P_dom"/>
</dbReference>
<keyword evidence="7" id="KW-0808">Transferase</keyword>
<protein>
    <recommendedName>
        <fullName evidence="3">histidine kinase</fullName>
        <ecNumber evidence="3">2.7.13.3</ecNumber>
    </recommendedName>
</protein>
<evidence type="ECO:0000256" key="6">
    <source>
        <dbReference type="ARBA" id="ARBA00022553"/>
    </source>
</evidence>
<evidence type="ECO:0000256" key="1">
    <source>
        <dbReference type="ARBA" id="ARBA00000085"/>
    </source>
</evidence>
<evidence type="ECO:0000256" key="8">
    <source>
        <dbReference type="ARBA" id="ARBA00022692"/>
    </source>
</evidence>
<dbReference type="Pfam" id="PF00672">
    <property type="entry name" value="HAMP"/>
    <property type="match status" value="1"/>
</dbReference>
<dbReference type="InterPro" id="IPR003660">
    <property type="entry name" value="HAMP_dom"/>
</dbReference>
<keyword evidence="8 15" id="KW-0812">Transmembrane</keyword>
<dbReference type="PROSITE" id="PS50885">
    <property type="entry name" value="HAMP"/>
    <property type="match status" value="1"/>
</dbReference>
<keyword evidence="13" id="KW-0902">Two-component regulatory system</keyword>
<dbReference type="PANTHER" id="PTHR44936">
    <property type="entry name" value="SENSOR PROTEIN CREC"/>
    <property type="match status" value="1"/>
</dbReference>
<evidence type="ECO:0000256" key="12">
    <source>
        <dbReference type="ARBA" id="ARBA00022989"/>
    </source>
</evidence>
<dbReference type="EMBL" id="LT598653">
    <property type="protein sequence ID" value="SBV33327.1"/>
    <property type="molecule type" value="Genomic_DNA"/>
</dbReference>
<evidence type="ECO:0000259" key="16">
    <source>
        <dbReference type="PROSITE" id="PS50109"/>
    </source>
</evidence>
<dbReference type="SUPFAM" id="SSF55874">
    <property type="entry name" value="ATPase domain of HSP90 chaperone/DNA topoisomerase II/histidine kinase"/>
    <property type="match status" value="1"/>
</dbReference>
<dbReference type="AlphaFoldDB" id="A0A1Y5Q0M8"/>
<keyword evidence="6" id="KW-0597">Phosphoprotein</keyword>
<keyword evidence="4" id="KW-1003">Cell membrane</keyword>
<dbReference type="InterPro" id="IPR050980">
    <property type="entry name" value="2C_sensor_his_kinase"/>
</dbReference>
<evidence type="ECO:0000256" key="10">
    <source>
        <dbReference type="ARBA" id="ARBA00022777"/>
    </source>
</evidence>
<evidence type="ECO:0000256" key="3">
    <source>
        <dbReference type="ARBA" id="ARBA00012438"/>
    </source>
</evidence>
<dbReference type="RefSeq" id="WP_295319165.1">
    <property type="nucleotide sequence ID" value="NZ_LT598653.1"/>
</dbReference>
<accession>A0A1Y5Q0M8</accession>
<comment type="subcellular location">
    <subcellularLocation>
        <location evidence="2">Cell inner membrane</location>
        <topology evidence="2">Multi-pass membrane protein</topology>
    </subcellularLocation>
</comment>
<dbReference type="PANTHER" id="PTHR44936:SF5">
    <property type="entry name" value="SENSOR HISTIDINE KINASE ENVZ"/>
    <property type="match status" value="1"/>
</dbReference>
<evidence type="ECO:0000256" key="14">
    <source>
        <dbReference type="ARBA" id="ARBA00023136"/>
    </source>
</evidence>
<dbReference type="SMART" id="SM00388">
    <property type="entry name" value="HisKA"/>
    <property type="match status" value="1"/>
</dbReference>
<dbReference type="GO" id="GO:0005524">
    <property type="term" value="F:ATP binding"/>
    <property type="evidence" value="ECO:0007669"/>
    <property type="project" value="UniProtKB-KW"/>
</dbReference>
<evidence type="ECO:0000256" key="13">
    <source>
        <dbReference type="ARBA" id="ARBA00023012"/>
    </source>
</evidence>
<evidence type="ECO:0000256" key="4">
    <source>
        <dbReference type="ARBA" id="ARBA00022475"/>
    </source>
</evidence>
<evidence type="ECO:0000256" key="11">
    <source>
        <dbReference type="ARBA" id="ARBA00022840"/>
    </source>
</evidence>
<gene>
    <name evidence="18" type="ORF">SPPYR_2207</name>
</gene>
<dbReference type="InterPro" id="IPR004358">
    <property type="entry name" value="Sig_transdc_His_kin-like_C"/>
</dbReference>
<name>A0A1Y5Q0M8_9SPHN</name>
<evidence type="ECO:0000256" key="2">
    <source>
        <dbReference type="ARBA" id="ARBA00004429"/>
    </source>
</evidence>
<dbReference type="SMART" id="SM00304">
    <property type="entry name" value="HAMP"/>
    <property type="match status" value="1"/>
</dbReference>
<proteinExistence type="predicted"/>
<keyword evidence="10 18" id="KW-0418">Kinase</keyword>
<dbReference type="SUPFAM" id="SSF47384">
    <property type="entry name" value="Homodimeric domain of signal transducing histidine kinase"/>
    <property type="match status" value="1"/>
</dbReference>
<dbReference type="Pfam" id="PF02518">
    <property type="entry name" value="HATPase_c"/>
    <property type="match status" value="1"/>
</dbReference>
<keyword evidence="11" id="KW-0067">ATP-binding</keyword>
<keyword evidence="9" id="KW-0547">Nucleotide-binding</keyword>
<organism evidence="18">
    <name type="scientific">uncultured Sphingopyxis sp</name>
    <dbReference type="NCBI Taxonomy" id="310581"/>
    <lineage>
        <taxon>Bacteria</taxon>
        <taxon>Pseudomonadati</taxon>
        <taxon>Pseudomonadota</taxon>
        <taxon>Alphaproteobacteria</taxon>
        <taxon>Sphingomonadales</taxon>
        <taxon>Sphingomonadaceae</taxon>
        <taxon>Sphingopyxis</taxon>
        <taxon>environmental samples</taxon>
    </lineage>
</organism>
<dbReference type="InterPro" id="IPR005467">
    <property type="entry name" value="His_kinase_dom"/>
</dbReference>
<feature type="transmembrane region" description="Helical" evidence="15">
    <location>
        <begin position="158"/>
        <end position="179"/>
    </location>
</feature>
<evidence type="ECO:0000259" key="17">
    <source>
        <dbReference type="PROSITE" id="PS50885"/>
    </source>
</evidence>
<keyword evidence="5" id="KW-0997">Cell inner membrane</keyword>
<evidence type="ECO:0000256" key="7">
    <source>
        <dbReference type="ARBA" id="ARBA00022679"/>
    </source>
</evidence>
<evidence type="ECO:0000256" key="5">
    <source>
        <dbReference type="ARBA" id="ARBA00022519"/>
    </source>
</evidence>
<dbReference type="InterPro" id="IPR003594">
    <property type="entry name" value="HATPase_dom"/>
</dbReference>
<dbReference type="CDD" id="cd06225">
    <property type="entry name" value="HAMP"/>
    <property type="match status" value="1"/>
</dbReference>
<evidence type="ECO:0000256" key="15">
    <source>
        <dbReference type="SAM" id="Phobius"/>
    </source>
</evidence>
<comment type="catalytic activity">
    <reaction evidence="1">
        <text>ATP + protein L-histidine = ADP + protein N-phospho-L-histidine.</text>
        <dbReference type="EC" id="2.7.13.3"/>
    </reaction>
</comment>
<feature type="domain" description="Histidine kinase" evidence="16">
    <location>
        <begin position="239"/>
        <end position="439"/>
    </location>
</feature>
<keyword evidence="12 15" id="KW-1133">Transmembrane helix</keyword>
<dbReference type="GO" id="GO:0005886">
    <property type="term" value="C:plasma membrane"/>
    <property type="evidence" value="ECO:0007669"/>
    <property type="project" value="UniProtKB-SubCell"/>
</dbReference>
<keyword evidence="14 15" id="KW-0472">Membrane</keyword>
<dbReference type="PRINTS" id="PR00344">
    <property type="entry name" value="BCTRLSENSOR"/>
</dbReference>
<dbReference type="Gene3D" id="3.30.565.10">
    <property type="entry name" value="Histidine kinase-like ATPase, C-terminal domain"/>
    <property type="match status" value="1"/>
</dbReference>
<dbReference type="EC" id="2.7.13.3" evidence="3"/>
<dbReference type="CDD" id="cd00082">
    <property type="entry name" value="HisKA"/>
    <property type="match status" value="1"/>
</dbReference>
<dbReference type="GO" id="GO:0000155">
    <property type="term" value="F:phosphorelay sensor kinase activity"/>
    <property type="evidence" value="ECO:0007669"/>
    <property type="project" value="InterPro"/>
</dbReference>
<feature type="transmembrane region" description="Helical" evidence="15">
    <location>
        <begin position="12"/>
        <end position="34"/>
    </location>
</feature>
<reference evidence="18" key="1">
    <citation type="submission" date="2016-03" db="EMBL/GenBank/DDBJ databases">
        <authorList>
            <person name="Ploux O."/>
        </authorList>
    </citation>
    <scope>NUCLEOTIDE SEQUENCE</scope>
    <source>
        <strain evidence="18">UC10</strain>
    </source>
</reference>
<evidence type="ECO:0000313" key="18">
    <source>
        <dbReference type="EMBL" id="SBV33327.1"/>
    </source>
</evidence>